<dbReference type="AlphaFoldDB" id="A0A7S3A2G6"/>
<organism evidence="1">
    <name type="scientific">Rhodosorus marinus</name>
    <dbReference type="NCBI Taxonomy" id="101924"/>
    <lineage>
        <taxon>Eukaryota</taxon>
        <taxon>Rhodophyta</taxon>
        <taxon>Stylonematophyceae</taxon>
        <taxon>Stylonematales</taxon>
        <taxon>Stylonemataceae</taxon>
        <taxon>Rhodosorus</taxon>
    </lineage>
</organism>
<protein>
    <submittedName>
        <fullName evidence="1">Uncharacterized protein</fullName>
    </submittedName>
</protein>
<evidence type="ECO:0000313" key="2">
    <source>
        <dbReference type="EMBL" id="CAE0059605.1"/>
    </source>
</evidence>
<dbReference type="EMBL" id="HBHW01036060">
    <property type="protein sequence ID" value="CAE0059605.1"/>
    <property type="molecule type" value="Transcribed_RNA"/>
</dbReference>
<dbReference type="EMBL" id="HBHW01036057">
    <property type="protein sequence ID" value="CAE0059602.1"/>
    <property type="molecule type" value="Transcribed_RNA"/>
</dbReference>
<name>A0A7S3A2G6_9RHOD</name>
<accession>A0A7S3A2G6</accession>
<evidence type="ECO:0000313" key="1">
    <source>
        <dbReference type="EMBL" id="CAE0059602.1"/>
    </source>
</evidence>
<gene>
    <name evidence="1" type="ORF">RMAR00112_LOCUS27667</name>
    <name evidence="2" type="ORF">RMAR00112_LOCUS27670</name>
</gene>
<sequence>MAFVLVSGGSSEASSKRQRVCPRGGPLYALEFYRAGDGSIRKLSLWTEEDLENDEEKSKANARPAKGGSSALFEGAVTSFKAGSYLEAARGFQAAAYYAKSDELLSAEYELWAVQSYAAANDMEQAMHLLHRLAQHEDINIRKATHSLERRLVCTQGTTSNQEFLEIPSFHKGTAFPRVRDKFIADTPTRHAVQHWAPMPVESERYSLEWYKDRKPADAADEVEMNHLVVLAGTIFGLLFFFSAL</sequence>
<proteinExistence type="predicted"/>
<reference evidence="1" key="1">
    <citation type="submission" date="2021-01" db="EMBL/GenBank/DDBJ databases">
        <authorList>
            <person name="Corre E."/>
            <person name="Pelletier E."/>
            <person name="Niang G."/>
            <person name="Scheremetjew M."/>
            <person name="Finn R."/>
            <person name="Kale V."/>
            <person name="Holt S."/>
            <person name="Cochrane G."/>
            <person name="Meng A."/>
            <person name="Brown T."/>
            <person name="Cohen L."/>
        </authorList>
    </citation>
    <scope>NUCLEOTIDE SEQUENCE</scope>
    <source>
        <strain evidence="1">CCMP 769</strain>
    </source>
</reference>